<dbReference type="GO" id="GO:0005634">
    <property type="term" value="C:nucleus"/>
    <property type="evidence" value="ECO:0007669"/>
    <property type="project" value="TreeGrafter"/>
</dbReference>
<dbReference type="GO" id="GO:0006307">
    <property type="term" value="P:DNA alkylation repair"/>
    <property type="evidence" value="ECO:0007669"/>
    <property type="project" value="InterPro"/>
</dbReference>
<accession>A0A7J7K0E8</accession>
<evidence type="ECO:0000256" key="1">
    <source>
        <dbReference type="SAM" id="MobiDB-lite"/>
    </source>
</evidence>
<gene>
    <name evidence="3" type="ORF">EB796_010627</name>
</gene>
<dbReference type="Pfam" id="PF10469">
    <property type="entry name" value="AKAP7_NLS"/>
    <property type="match status" value="1"/>
</dbReference>
<reference evidence="3" key="1">
    <citation type="submission" date="2020-06" db="EMBL/GenBank/DDBJ databases">
        <title>Draft genome of Bugula neritina, a colonial animal packing powerful symbionts and potential medicines.</title>
        <authorList>
            <person name="Rayko M."/>
        </authorList>
    </citation>
    <scope>NUCLEOTIDE SEQUENCE [LARGE SCALE GENOMIC DNA]</scope>
    <source>
        <strain evidence="3">Kwan_BN1</strain>
    </source>
</reference>
<evidence type="ECO:0000259" key="2">
    <source>
        <dbReference type="Pfam" id="PF10469"/>
    </source>
</evidence>
<feature type="region of interest" description="Disordered" evidence="1">
    <location>
        <begin position="116"/>
        <end position="135"/>
    </location>
</feature>
<comment type="caution">
    <text evidence="3">The sequence shown here is derived from an EMBL/GenBank/DDBJ whole genome shotgun (WGS) entry which is preliminary data.</text>
</comment>
<dbReference type="GO" id="GO:0006355">
    <property type="term" value="P:regulation of DNA-templated transcription"/>
    <property type="evidence" value="ECO:0007669"/>
    <property type="project" value="TreeGrafter"/>
</dbReference>
<name>A0A7J7K0E8_BUGNE</name>
<dbReference type="PANTHER" id="PTHR13360">
    <property type="entry name" value="ACTIVATING SIGNAL COINTEGRATOR 1 COMPLEX SUBUNIT 1"/>
    <property type="match status" value="1"/>
</dbReference>
<sequence>MTHPVVQRHYQKFQEQVLTQFSVTQATEVILSCADELSQKLGSDPRLRIQNLDYMNDDPTAIDVLYAKVRSADNSNSFQVAVDLLGSRLAEAGISRQDFQRDRVKLHVTLMNTLFRKDTGGGGPGPGGRNSKPRETFDAQSMLKVMGLFDFGEIPFPGFHLSKRYSTSCTGYYETVVDIITSGSSS</sequence>
<dbReference type="Proteomes" id="UP000593567">
    <property type="component" value="Unassembled WGS sequence"/>
</dbReference>
<organism evidence="3 4">
    <name type="scientific">Bugula neritina</name>
    <name type="common">Brown bryozoan</name>
    <name type="synonym">Sertularia neritina</name>
    <dbReference type="NCBI Taxonomy" id="10212"/>
    <lineage>
        <taxon>Eukaryota</taxon>
        <taxon>Metazoa</taxon>
        <taxon>Spiralia</taxon>
        <taxon>Lophotrochozoa</taxon>
        <taxon>Bryozoa</taxon>
        <taxon>Gymnolaemata</taxon>
        <taxon>Cheilostomatida</taxon>
        <taxon>Flustrina</taxon>
        <taxon>Buguloidea</taxon>
        <taxon>Bugulidae</taxon>
        <taxon>Bugula</taxon>
    </lineage>
</organism>
<evidence type="ECO:0000313" key="3">
    <source>
        <dbReference type="EMBL" id="KAF6031058.1"/>
    </source>
</evidence>
<dbReference type="InterPro" id="IPR009210">
    <property type="entry name" value="ASCC1"/>
</dbReference>
<dbReference type="OrthoDB" id="277832at2759"/>
<dbReference type="PANTHER" id="PTHR13360:SF1">
    <property type="entry name" value="ACTIVATING SIGNAL COINTEGRATOR 1 COMPLEX SUBUNIT 1"/>
    <property type="match status" value="1"/>
</dbReference>
<keyword evidence="4" id="KW-1185">Reference proteome</keyword>
<proteinExistence type="predicted"/>
<evidence type="ECO:0000313" key="4">
    <source>
        <dbReference type="Proteomes" id="UP000593567"/>
    </source>
</evidence>
<dbReference type="PIRSF" id="PIRSF027019">
    <property type="entry name" value="Euk_LigT"/>
    <property type="match status" value="1"/>
</dbReference>
<feature type="domain" description="A-kinase anchor protein 7-like phosphoesterase" evidence="2">
    <location>
        <begin position="17"/>
        <end position="177"/>
    </location>
</feature>
<dbReference type="EMBL" id="VXIV02001641">
    <property type="protein sequence ID" value="KAF6031058.1"/>
    <property type="molecule type" value="Genomic_DNA"/>
</dbReference>
<dbReference type="AlphaFoldDB" id="A0A7J7K0E8"/>
<dbReference type="InterPro" id="IPR019510">
    <property type="entry name" value="AKAP7-like_phosphoesterase"/>
</dbReference>
<dbReference type="Gene3D" id="3.90.1140.10">
    <property type="entry name" value="Cyclic phosphodiesterase"/>
    <property type="match status" value="1"/>
</dbReference>
<protein>
    <submittedName>
        <fullName evidence="3">ASCC1</fullName>
    </submittedName>
</protein>